<evidence type="ECO:0000313" key="2">
    <source>
        <dbReference type="Proteomes" id="UP000805193"/>
    </source>
</evidence>
<sequence>MEKRFTGSQTLIPDIVAQRVTKENTLLQKMENAVIDATVITCGYPLLKAHESKVRKYDVPQVTANCKGKSTEHLLVTSATLNFRGVWCKQRAQDLLSLGLTKQDLKILSVRCLEGGIHCFKVHHGMVSVI</sequence>
<dbReference type="EMBL" id="JABSTQ010010828">
    <property type="protein sequence ID" value="KAG0417563.1"/>
    <property type="molecule type" value="Genomic_DNA"/>
</dbReference>
<organism evidence="1 2">
    <name type="scientific">Ixodes persulcatus</name>
    <name type="common">Taiga tick</name>
    <dbReference type="NCBI Taxonomy" id="34615"/>
    <lineage>
        <taxon>Eukaryota</taxon>
        <taxon>Metazoa</taxon>
        <taxon>Ecdysozoa</taxon>
        <taxon>Arthropoda</taxon>
        <taxon>Chelicerata</taxon>
        <taxon>Arachnida</taxon>
        <taxon>Acari</taxon>
        <taxon>Parasitiformes</taxon>
        <taxon>Ixodida</taxon>
        <taxon>Ixodoidea</taxon>
        <taxon>Ixodidae</taxon>
        <taxon>Ixodinae</taxon>
        <taxon>Ixodes</taxon>
    </lineage>
</organism>
<proteinExistence type="predicted"/>
<reference evidence="1 2" key="1">
    <citation type="journal article" date="2020" name="Cell">
        <title>Large-Scale Comparative Analyses of Tick Genomes Elucidate Their Genetic Diversity and Vector Capacities.</title>
        <authorList>
            <consortium name="Tick Genome and Microbiome Consortium (TIGMIC)"/>
            <person name="Jia N."/>
            <person name="Wang J."/>
            <person name="Shi W."/>
            <person name="Du L."/>
            <person name="Sun Y."/>
            <person name="Zhan W."/>
            <person name="Jiang J.F."/>
            <person name="Wang Q."/>
            <person name="Zhang B."/>
            <person name="Ji P."/>
            <person name="Bell-Sakyi L."/>
            <person name="Cui X.M."/>
            <person name="Yuan T.T."/>
            <person name="Jiang B.G."/>
            <person name="Yang W.F."/>
            <person name="Lam T.T."/>
            <person name="Chang Q.C."/>
            <person name="Ding S.J."/>
            <person name="Wang X.J."/>
            <person name="Zhu J.G."/>
            <person name="Ruan X.D."/>
            <person name="Zhao L."/>
            <person name="Wei J.T."/>
            <person name="Ye R.Z."/>
            <person name="Que T.C."/>
            <person name="Du C.H."/>
            <person name="Zhou Y.H."/>
            <person name="Cheng J.X."/>
            <person name="Dai P.F."/>
            <person name="Guo W.B."/>
            <person name="Han X.H."/>
            <person name="Huang E.J."/>
            <person name="Li L.F."/>
            <person name="Wei W."/>
            <person name="Gao Y.C."/>
            <person name="Liu J.Z."/>
            <person name="Shao H.Z."/>
            <person name="Wang X."/>
            <person name="Wang C.C."/>
            <person name="Yang T.C."/>
            <person name="Huo Q.B."/>
            <person name="Li W."/>
            <person name="Chen H.Y."/>
            <person name="Chen S.E."/>
            <person name="Zhou L.G."/>
            <person name="Ni X.B."/>
            <person name="Tian J.H."/>
            <person name="Sheng Y."/>
            <person name="Liu T."/>
            <person name="Pan Y.S."/>
            <person name="Xia L.Y."/>
            <person name="Li J."/>
            <person name="Zhao F."/>
            <person name="Cao W.C."/>
        </authorList>
    </citation>
    <scope>NUCLEOTIDE SEQUENCE [LARGE SCALE GENOMIC DNA]</scope>
    <source>
        <strain evidence="1">Iper-2018</strain>
    </source>
</reference>
<name>A0AC60PDC4_IXOPE</name>
<keyword evidence="2" id="KW-1185">Reference proteome</keyword>
<protein>
    <submittedName>
        <fullName evidence="1">Uncharacterized protein</fullName>
    </submittedName>
</protein>
<dbReference type="Proteomes" id="UP000805193">
    <property type="component" value="Unassembled WGS sequence"/>
</dbReference>
<gene>
    <name evidence="1" type="ORF">HPB47_005512</name>
</gene>
<comment type="caution">
    <text evidence="1">The sequence shown here is derived from an EMBL/GenBank/DDBJ whole genome shotgun (WGS) entry which is preliminary data.</text>
</comment>
<accession>A0AC60PDC4</accession>
<evidence type="ECO:0000313" key="1">
    <source>
        <dbReference type="EMBL" id="KAG0417563.1"/>
    </source>
</evidence>